<protein>
    <recommendedName>
        <fullName evidence="4">Thioredoxin family protein</fullName>
    </recommendedName>
</protein>
<name>A0A538SMU4_UNCEI</name>
<comment type="caution">
    <text evidence="2">The sequence shown here is derived from an EMBL/GenBank/DDBJ whole genome shotgun (WGS) entry which is preliminary data.</text>
</comment>
<organism evidence="2 3">
    <name type="scientific">Eiseniibacteriota bacterium</name>
    <dbReference type="NCBI Taxonomy" id="2212470"/>
    <lineage>
        <taxon>Bacteria</taxon>
        <taxon>Candidatus Eiseniibacteriota</taxon>
    </lineage>
</organism>
<dbReference type="AlphaFoldDB" id="A0A538SMU4"/>
<evidence type="ECO:0008006" key="4">
    <source>
        <dbReference type="Google" id="ProtNLM"/>
    </source>
</evidence>
<evidence type="ECO:0000256" key="1">
    <source>
        <dbReference type="SAM" id="SignalP"/>
    </source>
</evidence>
<dbReference type="Proteomes" id="UP000320184">
    <property type="component" value="Unassembled WGS sequence"/>
</dbReference>
<accession>A0A538SMU4</accession>
<keyword evidence="1" id="KW-0732">Signal</keyword>
<gene>
    <name evidence="2" type="ORF">E6K73_02295</name>
</gene>
<feature type="signal peptide" evidence="1">
    <location>
        <begin position="1"/>
        <end position="17"/>
    </location>
</feature>
<feature type="chain" id="PRO_5021974597" description="Thioredoxin family protein" evidence="1">
    <location>
        <begin position="18"/>
        <end position="61"/>
    </location>
</feature>
<proteinExistence type="predicted"/>
<evidence type="ECO:0000313" key="2">
    <source>
        <dbReference type="EMBL" id="TMQ52684.1"/>
    </source>
</evidence>
<evidence type="ECO:0000313" key="3">
    <source>
        <dbReference type="Proteomes" id="UP000320184"/>
    </source>
</evidence>
<reference evidence="2 3" key="1">
    <citation type="journal article" date="2019" name="Nat. Microbiol.">
        <title>Mediterranean grassland soil C-N compound turnover is dependent on rainfall and depth, and is mediated by genomically divergent microorganisms.</title>
        <authorList>
            <person name="Diamond S."/>
            <person name="Andeer P.F."/>
            <person name="Li Z."/>
            <person name="Crits-Christoph A."/>
            <person name="Burstein D."/>
            <person name="Anantharaman K."/>
            <person name="Lane K.R."/>
            <person name="Thomas B.C."/>
            <person name="Pan C."/>
            <person name="Northen T.R."/>
            <person name="Banfield J.F."/>
        </authorList>
    </citation>
    <scope>NUCLEOTIDE SEQUENCE [LARGE SCALE GENOMIC DNA]</scope>
    <source>
        <strain evidence="2">WS_3</strain>
    </source>
</reference>
<sequence>MKSHPAFLLPLALAALASPARSGGVAAPPRVFRFIQDDYGRALAEARARKVPLFIEAWAPW</sequence>
<dbReference type="EMBL" id="VBOT01000029">
    <property type="protein sequence ID" value="TMQ52684.1"/>
    <property type="molecule type" value="Genomic_DNA"/>
</dbReference>